<evidence type="ECO:0000256" key="3">
    <source>
        <dbReference type="ARBA" id="ARBA00023125"/>
    </source>
</evidence>
<sequence>MQDWDEYRTAYEVVRHGTVSGAAAALGVHHATVIRHVDALEARLGVKLFQRHARGYTPTEAGADLARVAQATDDQFAQLGARLTGQGAAVSGELVVTTLASSVPRLLPVLAQFRAAHPEVRITCRTGRRLFRLEYGEAHVAIRAGSPPREPDNVVQELTTVRPALFAAPAYVARRGMPTEADLATHDFIGPDSDNPGPPALKWLVANVPADRIVFRANDETSLTVALLAGLGLGFASPGEDRDLIEVMPPRAEWSSTLWLVTHMDLHRTAKVQALTRFLKAAMADGAP</sequence>
<dbReference type="Gene3D" id="3.40.190.290">
    <property type="match status" value="1"/>
</dbReference>
<dbReference type="InterPro" id="IPR036390">
    <property type="entry name" value="WH_DNA-bd_sf"/>
</dbReference>
<dbReference type="PANTHER" id="PTHR30537:SF3">
    <property type="entry name" value="TRANSCRIPTIONAL REGULATORY PROTEIN"/>
    <property type="match status" value="1"/>
</dbReference>
<dbReference type="PANTHER" id="PTHR30537">
    <property type="entry name" value="HTH-TYPE TRANSCRIPTIONAL REGULATOR"/>
    <property type="match status" value="1"/>
</dbReference>
<keyword evidence="4" id="KW-0804">Transcription</keyword>
<comment type="similarity">
    <text evidence="1">Belongs to the LysR transcriptional regulatory family.</text>
</comment>
<dbReference type="SUPFAM" id="SSF46785">
    <property type="entry name" value="Winged helix' DNA-binding domain"/>
    <property type="match status" value="1"/>
</dbReference>
<keyword evidence="2" id="KW-0805">Transcription regulation</keyword>
<dbReference type="InterPro" id="IPR005119">
    <property type="entry name" value="LysR_subst-bd"/>
</dbReference>
<dbReference type="InterPro" id="IPR036388">
    <property type="entry name" value="WH-like_DNA-bd_sf"/>
</dbReference>
<evidence type="ECO:0000256" key="1">
    <source>
        <dbReference type="ARBA" id="ARBA00009437"/>
    </source>
</evidence>
<dbReference type="RefSeq" id="WP_148376951.1">
    <property type="nucleotide sequence ID" value="NZ_VSIY01000004.1"/>
</dbReference>
<evidence type="ECO:0000256" key="2">
    <source>
        <dbReference type="ARBA" id="ARBA00023015"/>
    </source>
</evidence>
<dbReference type="AlphaFoldDB" id="A0A5D0RNI3"/>
<dbReference type="Proteomes" id="UP000322080">
    <property type="component" value="Unassembled WGS sequence"/>
</dbReference>
<feature type="domain" description="HTH lysR-type" evidence="5">
    <location>
        <begin position="12"/>
        <end position="59"/>
    </location>
</feature>
<evidence type="ECO:0000313" key="7">
    <source>
        <dbReference type="Proteomes" id="UP000322080"/>
    </source>
</evidence>
<dbReference type="Pfam" id="PF00126">
    <property type="entry name" value="HTH_1"/>
    <property type="match status" value="1"/>
</dbReference>
<protein>
    <submittedName>
        <fullName evidence="6">LysR family transcriptional regulator</fullName>
    </submittedName>
</protein>
<evidence type="ECO:0000313" key="6">
    <source>
        <dbReference type="EMBL" id="TYB82188.1"/>
    </source>
</evidence>
<keyword evidence="7" id="KW-1185">Reference proteome</keyword>
<accession>A0A5D0RNI3</accession>
<dbReference type="GO" id="GO:0003700">
    <property type="term" value="F:DNA-binding transcription factor activity"/>
    <property type="evidence" value="ECO:0007669"/>
    <property type="project" value="InterPro"/>
</dbReference>
<keyword evidence="3" id="KW-0238">DNA-binding</keyword>
<name>A0A5D0RNI3_9RHOB</name>
<dbReference type="InterPro" id="IPR058163">
    <property type="entry name" value="LysR-type_TF_proteobact-type"/>
</dbReference>
<dbReference type="EMBL" id="VSIY01000004">
    <property type="protein sequence ID" value="TYB82188.1"/>
    <property type="molecule type" value="Genomic_DNA"/>
</dbReference>
<gene>
    <name evidence="6" type="ORF">FVF75_05520</name>
</gene>
<dbReference type="GO" id="GO:0006351">
    <property type="term" value="P:DNA-templated transcription"/>
    <property type="evidence" value="ECO:0007669"/>
    <property type="project" value="TreeGrafter"/>
</dbReference>
<evidence type="ECO:0000259" key="5">
    <source>
        <dbReference type="PROSITE" id="PS50931"/>
    </source>
</evidence>
<reference evidence="6 7" key="1">
    <citation type="submission" date="2019-08" db="EMBL/GenBank/DDBJ databases">
        <title>Identification of a novel species of the genus Boseongicola.</title>
        <authorList>
            <person name="Zhang X.-Q."/>
        </authorList>
    </citation>
    <scope>NUCLEOTIDE SEQUENCE [LARGE SCALE GENOMIC DNA]</scope>
    <source>
        <strain evidence="6 7">HY14</strain>
    </source>
</reference>
<proteinExistence type="inferred from homology"/>
<dbReference type="InterPro" id="IPR000847">
    <property type="entry name" value="LysR_HTH_N"/>
</dbReference>
<dbReference type="Gene3D" id="1.10.10.10">
    <property type="entry name" value="Winged helix-like DNA-binding domain superfamily/Winged helix DNA-binding domain"/>
    <property type="match status" value="1"/>
</dbReference>
<dbReference type="PROSITE" id="PS50931">
    <property type="entry name" value="HTH_LYSR"/>
    <property type="match status" value="1"/>
</dbReference>
<comment type="caution">
    <text evidence="6">The sequence shown here is derived from an EMBL/GenBank/DDBJ whole genome shotgun (WGS) entry which is preliminary data.</text>
</comment>
<dbReference type="Pfam" id="PF03466">
    <property type="entry name" value="LysR_substrate"/>
    <property type="match status" value="1"/>
</dbReference>
<organism evidence="6 7">
    <name type="scientific">Maritimibacter fusiformis</name>
    <dbReference type="NCBI Taxonomy" id="2603819"/>
    <lineage>
        <taxon>Bacteria</taxon>
        <taxon>Pseudomonadati</taxon>
        <taxon>Pseudomonadota</taxon>
        <taxon>Alphaproteobacteria</taxon>
        <taxon>Rhodobacterales</taxon>
        <taxon>Roseobacteraceae</taxon>
        <taxon>Maritimibacter</taxon>
    </lineage>
</organism>
<dbReference type="GO" id="GO:0043565">
    <property type="term" value="F:sequence-specific DNA binding"/>
    <property type="evidence" value="ECO:0007669"/>
    <property type="project" value="TreeGrafter"/>
</dbReference>
<dbReference type="SUPFAM" id="SSF53850">
    <property type="entry name" value="Periplasmic binding protein-like II"/>
    <property type="match status" value="1"/>
</dbReference>
<evidence type="ECO:0000256" key="4">
    <source>
        <dbReference type="ARBA" id="ARBA00023163"/>
    </source>
</evidence>